<organism evidence="2 3">
    <name type="scientific">Armadillidium nasatum</name>
    <dbReference type="NCBI Taxonomy" id="96803"/>
    <lineage>
        <taxon>Eukaryota</taxon>
        <taxon>Metazoa</taxon>
        <taxon>Ecdysozoa</taxon>
        <taxon>Arthropoda</taxon>
        <taxon>Crustacea</taxon>
        <taxon>Multicrustacea</taxon>
        <taxon>Malacostraca</taxon>
        <taxon>Eumalacostraca</taxon>
        <taxon>Peracarida</taxon>
        <taxon>Isopoda</taxon>
        <taxon>Oniscidea</taxon>
        <taxon>Crinocheta</taxon>
        <taxon>Armadillidiidae</taxon>
        <taxon>Armadillidium</taxon>
    </lineage>
</organism>
<feature type="domain" description="WAP" evidence="1">
    <location>
        <begin position="13"/>
        <end position="55"/>
    </location>
</feature>
<proteinExistence type="predicted"/>
<dbReference type="Proteomes" id="UP000326759">
    <property type="component" value="Unassembled WGS sequence"/>
</dbReference>
<reference evidence="2 3" key="1">
    <citation type="journal article" date="2019" name="PLoS Biol.">
        <title>Sex chromosomes control vertical transmission of feminizing Wolbachia symbionts in an isopod.</title>
        <authorList>
            <person name="Becking T."/>
            <person name="Chebbi M.A."/>
            <person name="Giraud I."/>
            <person name="Moumen B."/>
            <person name="Laverre T."/>
            <person name="Caubet Y."/>
            <person name="Peccoud J."/>
            <person name="Gilbert C."/>
            <person name="Cordaux R."/>
        </authorList>
    </citation>
    <scope>NUCLEOTIDE SEQUENCE [LARGE SCALE GENOMIC DNA]</scope>
    <source>
        <strain evidence="2">ANa2</strain>
        <tissue evidence="2">Whole body excluding digestive tract and cuticle</tissue>
    </source>
</reference>
<dbReference type="Pfam" id="PF00095">
    <property type="entry name" value="WAP"/>
    <property type="match status" value="1"/>
</dbReference>
<evidence type="ECO:0000313" key="2">
    <source>
        <dbReference type="EMBL" id="KAB7503152.1"/>
    </source>
</evidence>
<dbReference type="SUPFAM" id="SSF57256">
    <property type="entry name" value="Elafin-like"/>
    <property type="match status" value="1"/>
</dbReference>
<sequence>MCNKEEQAVEGTGNCPNTSGIITTCEIKPGHCYCDRECRCGYLCCSYGCGPTCLEAVFE</sequence>
<name>A0A5N5T9J3_9CRUS</name>
<protein>
    <recommendedName>
        <fullName evidence="1">WAP domain-containing protein</fullName>
    </recommendedName>
</protein>
<dbReference type="GO" id="GO:0030414">
    <property type="term" value="F:peptidase inhibitor activity"/>
    <property type="evidence" value="ECO:0007669"/>
    <property type="project" value="InterPro"/>
</dbReference>
<keyword evidence="3" id="KW-1185">Reference proteome</keyword>
<evidence type="ECO:0000259" key="1">
    <source>
        <dbReference type="Pfam" id="PF00095"/>
    </source>
</evidence>
<dbReference type="InterPro" id="IPR036645">
    <property type="entry name" value="Elafin-like_sf"/>
</dbReference>
<gene>
    <name evidence="2" type="ORF">Anas_13802</name>
</gene>
<accession>A0A5N5T9J3</accession>
<comment type="caution">
    <text evidence="2">The sequence shown here is derived from an EMBL/GenBank/DDBJ whole genome shotgun (WGS) entry which is preliminary data.</text>
</comment>
<evidence type="ECO:0000313" key="3">
    <source>
        <dbReference type="Proteomes" id="UP000326759"/>
    </source>
</evidence>
<dbReference type="OrthoDB" id="6371499at2759"/>
<dbReference type="InterPro" id="IPR008197">
    <property type="entry name" value="WAP_dom"/>
</dbReference>
<dbReference type="EMBL" id="SEYY01005761">
    <property type="protein sequence ID" value="KAB7503152.1"/>
    <property type="molecule type" value="Genomic_DNA"/>
</dbReference>
<dbReference type="AlphaFoldDB" id="A0A5N5T9J3"/>
<dbReference type="GO" id="GO:0005576">
    <property type="term" value="C:extracellular region"/>
    <property type="evidence" value="ECO:0007669"/>
    <property type="project" value="InterPro"/>
</dbReference>